<comment type="caution">
    <text evidence="6">The sequence shown here is derived from an EMBL/GenBank/DDBJ whole genome shotgun (WGS) entry which is preliminary data.</text>
</comment>
<dbReference type="PROSITE" id="PS01149">
    <property type="entry name" value="PSI_RSU"/>
    <property type="match status" value="1"/>
</dbReference>
<dbReference type="PANTHER" id="PTHR47683:SF2">
    <property type="entry name" value="RNA-BINDING S4 DOMAIN-CONTAINING PROTEIN"/>
    <property type="match status" value="1"/>
</dbReference>
<evidence type="ECO:0000256" key="4">
    <source>
        <dbReference type="RuleBase" id="RU003887"/>
    </source>
</evidence>
<proteinExistence type="inferred from homology"/>
<dbReference type="InterPro" id="IPR018496">
    <property type="entry name" value="PsdUridine_synth_RsuA/RluB_CS"/>
</dbReference>
<name>A0ABT9D9V9_9CELL</name>
<dbReference type="Proteomes" id="UP001232536">
    <property type="component" value="Unassembled WGS sequence"/>
</dbReference>
<sequence>MSDDGVRLQKVLAQAGLGSRRACEALIAAGRVQVDGEVVREQGTRVDPATAVLHVDGLRVQLDTEKVTIALHKPAGVVSTMHDPSGRPDLSSVVADRRLFHVGRLDADSEGLLLLTNDGELAHRLAHPSHEVTKTYVVTVQGRVKPAVGVRLRRGVELEDGPAAVDEYRLLDATSQRSLVEVALHSGRNRVVRRMFDTVGYPVIRLVRTRIGPVRLGDLKPGATRPVEGAELGALMAAVGL</sequence>
<dbReference type="InterPro" id="IPR036986">
    <property type="entry name" value="S4_RNA-bd_sf"/>
</dbReference>
<dbReference type="SUPFAM" id="SSF55120">
    <property type="entry name" value="Pseudouridine synthase"/>
    <property type="match status" value="1"/>
</dbReference>
<dbReference type="SUPFAM" id="SSF55174">
    <property type="entry name" value="Alpha-L RNA-binding motif"/>
    <property type="match status" value="1"/>
</dbReference>
<dbReference type="InterPro" id="IPR050343">
    <property type="entry name" value="RsuA_PseudoU_synthase"/>
</dbReference>
<dbReference type="InterPro" id="IPR000748">
    <property type="entry name" value="PsdUridine_synth_RsuA/RluB/E/F"/>
</dbReference>
<dbReference type="Gene3D" id="3.30.70.580">
    <property type="entry name" value="Pseudouridine synthase I, catalytic domain, N-terminal subdomain"/>
    <property type="match status" value="1"/>
</dbReference>
<dbReference type="InterPro" id="IPR020094">
    <property type="entry name" value="TruA/RsuA/RluB/E/F_N"/>
</dbReference>
<reference evidence="6 7" key="1">
    <citation type="submission" date="2023-07" db="EMBL/GenBank/DDBJ databases">
        <title>Description of novel actinomycetes strains, isolated from tidal flat sediment.</title>
        <authorList>
            <person name="Lu C."/>
        </authorList>
    </citation>
    <scope>NUCLEOTIDE SEQUENCE [LARGE SCALE GENOMIC DNA]</scope>
    <source>
        <strain evidence="6 7">SYSU T00b441</strain>
    </source>
</reference>
<dbReference type="PROSITE" id="PS50889">
    <property type="entry name" value="S4"/>
    <property type="match status" value="1"/>
</dbReference>
<evidence type="ECO:0000259" key="5">
    <source>
        <dbReference type="SMART" id="SM00363"/>
    </source>
</evidence>
<dbReference type="CDD" id="cd00165">
    <property type="entry name" value="S4"/>
    <property type="match status" value="1"/>
</dbReference>
<dbReference type="InterPro" id="IPR006145">
    <property type="entry name" value="PsdUridine_synth_RsuA/RluA"/>
</dbReference>
<feature type="domain" description="RNA-binding S4" evidence="5">
    <location>
        <begin position="6"/>
        <end position="65"/>
    </location>
</feature>
<keyword evidence="2 4" id="KW-0413">Isomerase</keyword>
<gene>
    <name evidence="6" type="ORF">Q6348_10815</name>
</gene>
<evidence type="ECO:0000256" key="2">
    <source>
        <dbReference type="ARBA" id="ARBA00023235"/>
    </source>
</evidence>
<dbReference type="CDD" id="cd02870">
    <property type="entry name" value="PseudoU_synth_RsuA_like"/>
    <property type="match status" value="1"/>
</dbReference>
<dbReference type="Gene3D" id="3.30.70.1560">
    <property type="entry name" value="Alpha-L RNA-binding motif"/>
    <property type="match status" value="1"/>
</dbReference>
<dbReference type="Pfam" id="PF01479">
    <property type="entry name" value="S4"/>
    <property type="match status" value="1"/>
</dbReference>
<dbReference type="Pfam" id="PF00849">
    <property type="entry name" value="PseudoU_synth_2"/>
    <property type="match status" value="1"/>
</dbReference>
<accession>A0ABT9D9V9</accession>
<dbReference type="NCBIfam" id="TIGR00093">
    <property type="entry name" value="pseudouridine synthase"/>
    <property type="match status" value="1"/>
</dbReference>
<dbReference type="InterPro" id="IPR042092">
    <property type="entry name" value="PsdUridine_s_RsuA/RluB/E/F_cat"/>
</dbReference>
<evidence type="ECO:0000313" key="7">
    <source>
        <dbReference type="Proteomes" id="UP001232536"/>
    </source>
</evidence>
<evidence type="ECO:0000256" key="3">
    <source>
        <dbReference type="PROSITE-ProRule" id="PRU00182"/>
    </source>
</evidence>
<comment type="similarity">
    <text evidence="1 4">Belongs to the pseudouridine synthase RsuA family.</text>
</comment>
<dbReference type="EMBL" id="JAUQYP010000001">
    <property type="protein sequence ID" value="MDO8107687.1"/>
    <property type="molecule type" value="Genomic_DNA"/>
</dbReference>
<evidence type="ECO:0000256" key="1">
    <source>
        <dbReference type="ARBA" id="ARBA00008348"/>
    </source>
</evidence>
<dbReference type="RefSeq" id="WP_304601298.1">
    <property type="nucleotide sequence ID" value="NZ_JAUQYO010000001.1"/>
</dbReference>
<organism evidence="6 7">
    <name type="scientific">Actinotalea lenta</name>
    <dbReference type="NCBI Taxonomy" id="3064654"/>
    <lineage>
        <taxon>Bacteria</taxon>
        <taxon>Bacillati</taxon>
        <taxon>Actinomycetota</taxon>
        <taxon>Actinomycetes</taxon>
        <taxon>Micrococcales</taxon>
        <taxon>Cellulomonadaceae</taxon>
        <taxon>Actinotalea</taxon>
    </lineage>
</organism>
<dbReference type="Gene3D" id="3.10.290.10">
    <property type="entry name" value="RNA-binding S4 domain"/>
    <property type="match status" value="1"/>
</dbReference>
<dbReference type="InterPro" id="IPR020103">
    <property type="entry name" value="PsdUridine_synth_cat_dom_sf"/>
</dbReference>
<keyword evidence="3" id="KW-0694">RNA-binding</keyword>
<evidence type="ECO:0000313" key="6">
    <source>
        <dbReference type="EMBL" id="MDO8107687.1"/>
    </source>
</evidence>
<dbReference type="GO" id="GO:0016853">
    <property type="term" value="F:isomerase activity"/>
    <property type="evidence" value="ECO:0007669"/>
    <property type="project" value="UniProtKB-KW"/>
</dbReference>
<protein>
    <recommendedName>
        <fullName evidence="4">Pseudouridine synthase</fullName>
        <ecNumber evidence="4">5.4.99.-</ecNumber>
    </recommendedName>
</protein>
<dbReference type="PANTHER" id="PTHR47683">
    <property type="entry name" value="PSEUDOURIDINE SYNTHASE FAMILY PROTEIN-RELATED"/>
    <property type="match status" value="1"/>
</dbReference>
<dbReference type="SMART" id="SM00363">
    <property type="entry name" value="S4"/>
    <property type="match status" value="1"/>
</dbReference>
<dbReference type="EC" id="5.4.99.-" evidence="4"/>
<keyword evidence="7" id="KW-1185">Reference proteome</keyword>
<dbReference type="InterPro" id="IPR002942">
    <property type="entry name" value="S4_RNA-bd"/>
</dbReference>